<keyword evidence="3" id="KW-0479">Metal-binding</keyword>
<accession>A0A382BJP0</accession>
<keyword evidence="4" id="KW-0560">Oxidoreductase</keyword>
<evidence type="ECO:0000313" key="7">
    <source>
        <dbReference type="EMBL" id="SVB14060.1"/>
    </source>
</evidence>
<evidence type="ECO:0000256" key="2">
    <source>
        <dbReference type="ARBA" id="ARBA00022617"/>
    </source>
</evidence>
<dbReference type="InterPro" id="IPR017972">
    <property type="entry name" value="Cyt_P450_CS"/>
</dbReference>
<dbReference type="PRINTS" id="PR00359">
    <property type="entry name" value="BP450"/>
</dbReference>
<dbReference type="InterPro" id="IPR001128">
    <property type="entry name" value="Cyt_P450"/>
</dbReference>
<dbReference type="GO" id="GO:0020037">
    <property type="term" value="F:heme binding"/>
    <property type="evidence" value="ECO:0007669"/>
    <property type="project" value="InterPro"/>
</dbReference>
<keyword evidence="6" id="KW-0503">Monooxygenase</keyword>
<dbReference type="Pfam" id="PF00067">
    <property type="entry name" value="p450"/>
    <property type="match status" value="2"/>
</dbReference>
<dbReference type="PANTHER" id="PTHR46696">
    <property type="entry name" value="P450, PUTATIVE (EUROFUNG)-RELATED"/>
    <property type="match status" value="1"/>
</dbReference>
<dbReference type="InterPro" id="IPR036396">
    <property type="entry name" value="Cyt_P450_sf"/>
</dbReference>
<dbReference type="FunFam" id="1.10.630.10:FF:000018">
    <property type="entry name" value="Cytochrome P450 monooxygenase"/>
    <property type="match status" value="1"/>
</dbReference>
<dbReference type="SUPFAM" id="SSF48264">
    <property type="entry name" value="Cytochrome P450"/>
    <property type="match status" value="1"/>
</dbReference>
<dbReference type="PROSITE" id="PS00086">
    <property type="entry name" value="CYTOCHROME_P450"/>
    <property type="match status" value="1"/>
</dbReference>
<dbReference type="Gene3D" id="1.10.630.10">
    <property type="entry name" value="Cytochrome P450"/>
    <property type="match status" value="1"/>
</dbReference>
<evidence type="ECO:0008006" key="8">
    <source>
        <dbReference type="Google" id="ProtNLM"/>
    </source>
</evidence>
<keyword evidence="5" id="KW-0408">Iron</keyword>
<evidence type="ECO:0000256" key="5">
    <source>
        <dbReference type="ARBA" id="ARBA00023004"/>
    </source>
</evidence>
<dbReference type="PANTHER" id="PTHR46696:SF1">
    <property type="entry name" value="CYTOCHROME P450 YJIB-RELATED"/>
    <property type="match status" value="1"/>
</dbReference>
<evidence type="ECO:0000256" key="6">
    <source>
        <dbReference type="ARBA" id="ARBA00023033"/>
    </source>
</evidence>
<dbReference type="PRINTS" id="PR00385">
    <property type="entry name" value="P450"/>
</dbReference>
<evidence type="ECO:0000256" key="1">
    <source>
        <dbReference type="ARBA" id="ARBA00010617"/>
    </source>
</evidence>
<dbReference type="AlphaFoldDB" id="A0A382BJP0"/>
<dbReference type="GO" id="GO:0005506">
    <property type="term" value="F:iron ion binding"/>
    <property type="evidence" value="ECO:0007669"/>
    <property type="project" value="InterPro"/>
</dbReference>
<evidence type="ECO:0000256" key="3">
    <source>
        <dbReference type="ARBA" id="ARBA00022723"/>
    </source>
</evidence>
<proteinExistence type="inferred from homology"/>
<comment type="similarity">
    <text evidence="1">Belongs to the cytochrome P450 family.</text>
</comment>
<reference evidence="7" key="1">
    <citation type="submission" date="2018-05" db="EMBL/GenBank/DDBJ databases">
        <authorList>
            <person name="Lanie J.A."/>
            <person name="Ng W.-L."/>
            <person name="Kazmierczak K.M."/>
            <person name="Andrzejewski T.M."/>
            <person name="Davidsen T.M."/>
            <person name="Wayne K.J."/>
            <person name="Tettelin H."/>
            <person name="Glass J.I."/>
            <person name="Rusch D."/>
            <person name="Podicherti R."/>
            <person name="Tsui H.-C.T."/>
            <person name="Winkler M.E."/>
        </authorList>
    </citation>
    <scope>NUCLEOTIDE SEQUENCE</scope>
</reference>
<dbReference type="GO" id="GO:0016705">
    <property type="term" value="F:oxidoreductase activity, acting on paired donors, with incorporation or reduction of molecular oxygen"/>
    <property type="evidence" value="ECO:0007669"/>
    <property type="project" value="InterPro"/>
</dbReference>
<dbReference type="InterPro" id="IPR002397">
    <property type="entry name" value="Cyt_P450_B"/>
</dbReference>
<protein>
    <recommendedName>
        <fullName evidence="8">Cytochrome P450</fullName>
    </recommendedName>
</protein>
<name>A0A382BJP0_9ZZZZ</name>
<gene>
    <name evidence="7" type="ORF">METZ01_LOCUS166914</name>
</gene>
<sequence>MSEASKVPVFDLQNLIDPYPMYKQLRDEAPVYHVPELNMYYVTSYELLRHVIRDTKTYSSQYDDFMAFSREAGLANLADDVREEITNKMREMIPTPPTMLTLDEPDHTKYRSLVSQLFTGSEIKKSEADVQAVIDQHADNFQISDGEFMSGFGFPVPLEIISVRLGIPEADREFFYDAATCAASGLRIQQLANDEMLRRAQVAIDLQNLLVGLVEARREEPLNDMITILANRKLKEEDRLLTHGEILSILQQFLVAGHETTTSAFGWGMWLLCHNRHLQEKLRGNPEGIKVFVEEALRIRAPVQGLPRKVTEDTELGGVNIPAGSFIMLRYGAANMDEKQFPNPEVVDIERKKAGMQMAFGSGVHFCIGAPLARQELTLGFPALLERIENIRLNTDYKPAAEPSLILHNLPELHIEFDRRS</sequence>
<dbReference type="GO" id="GO:0004497">
    <property type="term" value="F:monooxygenase activity"/>
    <property type="evidence" value="ECO:0007669"/>
    <property type="project" value="UniProtKB-KW"/>
</dbReference>
<evidence type="ECO:0000256" key="4">
    <source>
        <dbReference type="ARBA" id="ARBA00023002"/>
    </source>
</evidence>
<organism evidence="7">
    <name type="scientific">marine metagenome</name>
    <dbReference type="NCBI Taxonomy" id="408172"/>
    <lineage>
        <taxon>unclassified sequences</taxon>
        <taxon>metagenomes</taxon>
        <taxon>ecological metagenomes</taxon>
    </lineage>
</organism>
<keyword evidence="2" id="KW-0349">Heme</keyword>
<dbReference type="EMBL" id="UINC01030148">
    <property type="protein sequence ID" value="SVB14060.1"/>
    <property type="molecule type" value="Genomic_DNA"/>
</dbReference>